<sequence>MSTWTDNLTMETMAKERANPPFDVRKMSIEHHGSESDLVKKEKFMLEASRDPVFYSADIYDLTKDQIRERTMQRIQRLAHYVTSESVDDFQKRMELMSLLDPGLWTRLGVHYGLFLGAIRSGATPNQFSYWMEKGVIACQGMFGCFGMTELAHGSNVAGLETTAHFDAQTDEFVIHTPNLGATKWWIGGAAQTATHCSVFAQLIVKGKRYGTKTFIVPLRDPKSFQLLPGINIGDIGKKMGRDGIDNGYIQFTNVRIPRAYMLMKHTQVTRDGEVREPPLQQLTYGALLQGRTAMVADAANTAKKALTISVRYAAARRQFKSDGKAQYETQILDYPIHQRRLMPLVAQAVAFGYTALELQRLFEETSQALEALEPGDPNLEATIEKLKETHSTSAGLKAFCTWATLETIDRSRQACGGHGYSSYNGFANMHADFAVHCTWEGDNTILALQAGRFLISAYQDAMDGKEQVSAGTKYLNNIEQVLSANAGTKYLNNIEQVLSAKCESNEALDTLDGIDRGWATVAAHAVKKASEDYQACLKAGRSREQAFEDCSQVRFVAASVHTSGYIFRQFRAAVERVERSDDGVRDHLELLAKFYGLWQMEDKAAFFLRSGWLTPAQLDYASAKVTEYCAKTRTFAIPLIDSFAISDHVLNSPIGRYDGDIYREYFRMVRRNNPQLKEHPYFERLIRPFIERQTAELEDYDEAIGIDDEIEEIKQDREEAEAEAKAAAAENKK</sequence>
<evidence type="ECO:0000256" key="10">
    <source>
        <dbReference type="ARBA" id="ARBA00023098"/>
    </source>
</evidence>
<dbReference type="InterPro" id="IPR055060">
    <property type="entry name" value="ACOX_C_alpha1"/>
</dbReference>
<evidence type="ECO:0000256" key="6">
    <source>
        <dbReference type="ARBA" id="ARBA00022630"/>
    </source>
</evidence>
<dbReference type="InterPro" id="IPR009100">
    <property type="entry name" value="AcylCoA_DH/oxidase_NM_dom_sf"/>
</dbReference>
<comment type="subunit">
    <text evidence="12">Heteropentamer composed of five different subunits.</text>
</comment>
<keyword evidence="8" id="KW-0276">Fatty acid metabolism</keyword>
<dbReference type="PANTHER" id="PTHR10909:SF352">
    <property type="entry name" value="ACYL-COENZYME A OXIDASE-LIKE PROTEIN"/>
    <property type="match status" value="1"/>
</dbReference>
<dbReference type="PIRSF" id="PIRSF000168">
    <property type="entry name" value="Acyl-CoA_oxidase"/>
    <property type="match status" value="1"/>
</dbReference>
<comment type="cofactor">
    <cofactor evidence="2">
        <name>FAD</name>
        <dbReference type="ChEBI" id="CHEBI:57692"/>
    </cofactor>
</comment>
<evidence type="ECO:0000259" key="19">
    <source>
        <dbReference type="Pfam" id="PF14749"/>
    </source>
</evidence>
<keyword evidence="9" id="KW-0560">Oxidoreductase</keyword>
<evidence type="ECO:0000256" key="7">
    <source>
        <dbReference type="ARBA" id="ARBA00022827"/>
    </source>
</evidence>
<proteinExistence type="inferred from homology"/>
<feature type="domain" description="Acyl-CoA oxidase/dehydrogenase middle" evidence="18">
    <location>
        <begin position="145"/>
        <end position="255"/>
    </location>
</feature>
<evidence type="ECO:0000256" key="3">
    <source>
        <dbReference type="ARBA" id="ARBA00004275"/>
    </source>
</evidence>
<evidence type="ECO:0000256" key="8">
    <source>
        <dbReference type="ARBA" id="ARBA00022832"/>
    </source>
</evidence>
<dbReference type="FunFam" id="1.20.140.10:FF:000013">
    <property type="entry name" value="Acyl-coenzyme A oxidase"/>
    <property type="match status" value="1"/>
</dbReference>
<evidence type="ECO:0000256" key="12">
    <source>
        <dbReference type="ARBA" id="ARBA00063271"/>
    </source>
</evidence>
<evidence type="ECO:0000256" key="16">
    <source>
        <dbReference type="SAM" id="Coils"/>
    </source>
</evidence>
<comment type="catalytic activity">
    <reaction evidence="1">
        <text>a 2,3-saturated acyl-CoA + O2 = a (2E)-enoyl-CoA + H2O2</text>
        <dbReference type="Rhea" id="RHEA:38959"/>
        <dbReference type="ChEBI" id="CHEBI:15379"/>
        <dbReference type="ChEBI" id="CHEBI:16240"/>
        <dbReference type="ChEBI" id="CHEBI:58856"/>
        <dbReference type="ChEBI" id="CHEBI:65111"/>
        <dbReference type="EC" id="1.3.3.6"/>
    </reaction>
</comment>
<dbReference type="Pfam" id="PF02770">
    <property type="entry name" value="Acyl-CoA_dh_M"/>
    <property type="match status" value="1"/>
</dbReference>
<evidence type="ECO:0000256" key="11">
    <source>
        <dbReference type="ARBA" id="ARBA00023140"/>
    </source>
</evidence>
<evidence type="ECO:0000313" key="22">
    <source>
        <dbReference type="Proteomes" id="UP000019462"/>
    </source>
</evidence>
<feature type="active site" description="Proton acceptor" evidence="14">
    <location>
        <position position="441"/>
    </location>
</feature>
<dbReference type="PANTHER" id="PTHR10909">
    <property type="entry name" value="ELECTRON TRANSPORT OXIDOREDUCTASE"/>
    <property type="match status" value="1"/>
</dbReference>
<dbReference type="InterPro" id="IPR046373">
    <property type="entry name" value="Acyl-CoA_Oxase/DH_mid-dom_sf"/>
</dbReference>
<evidence type="ECO:0000259" key="17">
    <source>
        <dbReference type="Pfam" id="PF01756"/>
    </source>
</evidence>
<dbReference type="GO" id="GO:0055088">
    <property type="term" value="P:lipid homeostasis"/>
    <property type="evidence" value="ECO:0007669"/>
    <property type="project" value="TreeGrafter"/>
</dbReference>
<comment type="subcellular location">
    <subcellularLocation>
        <location evidence="3">Peroxisome</location>
    </subcellularLocation>
</comment>
<keyword evidence="10" id="KW-0443">Lipid metabolism</keyword>
<evidence type="ECO:0000256" key="15">
    <source>
        <dbReference type="PIRSR" id="PIRSR000168-2"/>
    </source>
</evidence>
<organism evidence="21 22">
    <name type="scientific">Moesziomyces aphidis</name>
    <name type="common">Pseudozyma aphidis</name>
    <dbReference type="NCBI Taxonomy" id="84754"/>
    <lineage>
        <taxon>Eukaryota</taxon>
        <taxon>Fungi</taxon>
        <taxon>Dikarya</taxon>
        <taxon>Basidiomycota</taxon>
        <taxon>Ustilaginomycotina</taxon>
        <taxon>Ustilaginomycetes</taxon>
        <taxon>Ustilaginales</taxon>
        <taxon>Ustilaginaceae</taxon>
        <taxon>Moesziomyces</taxon>
    </lineage>
</organism>
<dbReference type="InterPro" id="IPR037069">
    <property type="entry name" value="AcylCoA_DH/ox_N_sf"/>
</dbReference>
<keyword evidence="16" id="KW-0175">Coiled coil</keyword>
<dbReference type="Gene3D" id="1.10.540.10">
    <property type="entry name" value="Acyl-CoA dehydrogenase/oxidase, N-terminal domain"/>
    <property type="match status" value="1"/>
</dbReference>
<evidence type="ECO:0000259" key="18">
    <source>
        <dbReference type="Pfam" id="PF02770"/>
    </source>
</evidence>
<protein>
    <recommendedName>
        <fullName evidence="13">Acyl-coenzyme A oxidase</fullName>
    </recommendedName>
</protein>
<evidence type="ECO:0000256" key="14">
    <source>
        <dbReference type="PIRSR" id="PIRSR000168-1"/>
    </source>
</evidence>
<dbReference type="UniPathway" id="UPA00661"/>
<dbReference type="Pfam" id="PF14749">
    <property type="entry name" value="Acyl-CoA_ox_N"/>
    <property type="match status" value="1"/>
</dbReference>
<dbReference type="EMBL" id="AWNI01000001">
    <property type="protein sequence ID" value="ETS65305.1"/>
    <property type="molecule type" value="Genomic_DNA"/>
</dbReference>
<evidence type="ECO:0000256" key="9">
    <source>
        <dbReference type="ARBA" id="ARBA00023002"/>
    </source>
</evidence>
<dbReference type="FunFam" id="1.20.140.10:FF:000015">
    <property type="entry name" value="Acyl-coenzyme A oxidase"/>
    <property type="match status" value="1"/>
</dbReference>
<accession>W3VUZ3</accession>
<dbReference type="FunFam" id="2.40.110.10:FF:000003">
    <property type="entry name" value="Acyl-coenzyme A oxidase"/>
    <property type="match status" value="1"/>
</dbReference>
<evidence type="ECO:0000259" key="20">
    <source>
        <dbReference type="Pfam" id="PF22924"/>
    </source>
</evidence>
<evidence type="ECO:0000256" key="13">
    <source>
        <dbReference type="PIRNR" id="PIRNR000168"/>
    </source>
</evidence>
<dbReference type="SUPFAM" id="SSF47203">
    <property type="entry name" value="Acyl-CoA dehydrogenase C-terminal domain-like"/>
    <property type="match status" value="2"/>
</dbReference>
<dbReference type="FunFam" id="1.10.540.10:FF:000018">
    <property type="entry name" value="Acyl-coenzyme A oxidase"/>
    <property type="match status" value="1"/>
</dbReference>
<dbReference type="InterPro" id="IPR036250">
    <property type="entry name" value="AcylCo_DH-like_C"/>
</dbReference>
<feature type="coiled-coil region" evidence="16">
    <location>
        <begin position="704"/>
        <end position="731"/>
    </location>
</feature>
<dbReference type="HOGENOM" id="CLU_014629_3_1_1"/>
<evidence type="ECO:0000256" key="2">
    <source>
        <dbReference type="ARBA" id="ARBA00001974"/>
    </source>
</evidence>
<evidence type="ECO:0000256" key="5">
    <source>
        <dbReference type="ARBA" id="ARBA00006288"/>
    </source>
</evidence>
<feature type="binding site" evidence="15">
    <location>
        <position position="149"/>
    </location>
    <ligand>
        <name>FAD</name>
        <dbReference type="ChEBI" id="CHEBI:57692"/>
    </ligand>
</feature>
<dbReference type="InterPro" id="IPR002655">
    <property type="entry name" value="Acyl-CoA_oxidase_C"/>
</dbReference>
<keyword evidence="11" id="KW-0576">Peroxisome</keyword>
<dbReference type="Pfam" id="PF22924">
    <property type="entry name" value="ACOX_C_alpha1"/>
    <property type="match status" value="1"/>
</dbReference>
<dbReference type="GO" id="GO:0033540">
    <property type="term" value="P:fatty acid beta-oxidation using acyl-CoA oxidase"/>
    <property type="evidence" value="ECO:0007669"/>
    <property type="project" value="UniProtKB-UniPathway"/>
</dbReference>
<dbReference type="Pfam" id="PF01756">
    <property type="entry name" value="ACOX"/>
    <property type="match status" value="1"/>
</dbReference>
<dbReference type="Gene3D" id="2.40.110.10">
    <property type="entry name" value="Butyryl-CoA Dehydrogenase, subunit A, domain 2"/>
    <property type="match status" value="1"/>
</dbReference>
<dbReference type="InterPro" id="IPR012258">
    <property type="entry name" value="Acyl-CoA_oxidase"/>
</dbReference>
<feature type="domain" description="Acyl-CoA oxidase C-terminal" evidence="17">
    <location>
        <begin position="514"/>
        <end position="691"/>
    </location>
</feature>
<feature type="domain" description="Acyl-CoA oxidase C-alpha1" evidence="20">
    <location>
        <begin position="285"/>
        <end position="456"/>
    </location>
</feature>
<reference evidence="21 22" key="1">
    <citation type="journal article" date="2014" name="Genome Announc.">
        <title>Genome sequence of the basidiomycetous fungus Pseudozyma aphidis DSM70725, an efficient producer of biosurfactant mannosylerythritol lipids.</title>
        <authorList>
            <person name="Lorenz S."/>
            <person name="Guenther M."/>
            <person name="Grumaz C."/>
            <person name="Rupp S."/>
            <person name="Zibek S."/>
            <person name="Sohn K."/>
        </authorList>
    </citation>
    <scope>NUCLEOTIDE SEQUENCE [LARGE SCALE GENOMIC DNA]</scope>
    <source>
        <strain evidence="22">ATCC 32657 / CBS 517.83 / DSM 70725 / JCM 10318 / NBRC 10182 / NRRL Y-7954 / St-0401</strain>
    </source>
</reference>
<comment type="pathway">
    <text evidence="4">Lipid metabolism; peroxisomal fatty acid beta-oxidation.</text>
</comment>
<dbReference type="GO" id="GO:0005777">
    <property type="term" value="C:peroxisome"/>
    <property type="evidence" value="ECO:0007669"/>
    <property type="project" value="UniProtKB-SubCell"/>
</dbReference>
<dbReference type="AlphaFoldDB" id="W3VUZ3"/>
<keyword evidence="22" id="KW-1185">Reference proteome</keyword>
<feature type="domain" description="Acyl-coenzyme A oxidase N-terminal" evidence="19">
    <location>
        <begin position="23"/>
        <end position="134"/>
    </location>
</feature>
<dbReference type="Gene3D" id="1.20.140.10">
    <property type="entry name" value="Butyryl-CoA Dehydrogenase, subunit A, domain 3"/>
    <property type="match status" value="2"/>
</dbReference>
<comment type="similarity">
    <text evidence="5 13">Belongs to the acyl-CoA oxidase family.</text>
</comment>
<evidence type="ECO:0000256" key="4">
    <source>
        <dbReference type="ARBA" id="ARBA00004846"/>
    </source>
</evidence>
<dbReference type="Proteomes" id="UP000019462">
    <property type="component" value="Unassembled WGS sequence"/>
</dbReference>
<dbReference type="OrthoDB" id="538336at2759"/>
<keyword evidence="7 13" id="KW-0274">FAD</keyword>
<dbReference type="GO" id="GO:0071949">
    <property type="term" value="F:FAD binding"/>
    <property type="evidence" value="ECO:0007669"/>
    <property type="project" value="InterPro"/>
</dbReference>
<gene>
    <name evidence="21" type="ORF">PaG_00030</name>
</gene>
<dbReference type="SUPFAM" id="SSF56645">
    <property type="entry name" value="Acyl-CoA dehydrogenase NM domain-like"/>
    <property type="match status" value="1"/>
</dbReference>
<dbReference type="InterPro" id="IPR006091">
    <property type="entry name" value="Acyl-CoA_Oxase/DH_mid-dom"/>
</dbReference>
<name>W3VUZ3_MOEAP</name>
<comment type="caution">
    <text evidence="21">The sequence shown here is derived from an EMBL/GenBank/DDBJ whole genome shotgun (WGS) entry which is preliminary data.</text>
</comment>
<dbReference type="GO" id="GO:0005504">
    <property type="term" value="F:fatty acid binding"/>
    <property type="evidence" value="ECO:0007669"/>
    <property type="project" value="TreeGrafter"/>
</dbReference>
<evidence type="ECO:0000256" key="1">
    <source>
        <dbReference type="ARBA" id="ARBA00001201"/>
    </source>
</evidence>
<dbReference type="GO" id="GO:0003997">
    <property type="term" value="F:acyl-CoA oxidase activity"/>
    <property type="evidence" value="ECO:0007669"/>
    <property type="project" value="UniProtKB-EC"/>
</dbReference>
<keyword evidence="6 13" id="KW-0285">Flavoprotein</keyword>
<dbReference type="InterPro" id="IPR029320">
    <property type="entry name" value="Acyl-CoA_ox_N"/>
</dbReference>
<evidence type="ECO:0000313" key="21">
    <source>
        <dbReference type="EMBL" id="ETS65305.1"/>
    </source>
</evidence>
<feature type="binding site" evidence="15">
    <location>
        <position position="188"/>
    </location>
    <ligand>
        <name>FAD</name>
        <dbReference type="ChEBI" id="CHEBI:57692"/>
    </ligand>
</feature>